<name>A0A0C3DJT6_9AGAM</name>
<organism evidence="1 2">
    <name type="scientific">Scleroderma citrinum Foug A</name>
    <dbReference type="NCBI Taxonomy" id="1036808"/>
    <lineage>
        <taxon>Eukaryota</taxon>
        <taxon>Fungi</taxon>
        <taxon>Dikarya</taxon>
        <taxon>Basidiomycota</taxon>
        <taxon>Agaricomycotina</taxon>
        <taxon>Agaricomycetes</taxon>
        <taxon>Agaricomycetidae</taxon>
        <taxon>Boletales</taxon>
        <taxon>Sclerodermatineae</taxon>
        <taxon>Sclerodermataceae</taxon>
        <taxon>Scleroderma</taxon>
    </lineage>
</organism>
<evidence type="ECO:0000313" key="1">
    <source>
        <dbReference type="EMBL" id="KIM56341.1"/>
    </source>
</evidence>
<gene>
    <name evidence="1" type="ORF">SCLCIDRAFT_243003</name>
</gene>
<dbReference type="EMBL" id="KN822118">
    <property type="protein sequence ID" value="KIM56341.1"/>
    <property type="molecule type" value="Genomic_DNA"/>
</dbReference>
<dbReference type="Proteomes" id="UP000053989">
    <property type="component" value="Unassembled WGS sequence"/>
</dbReference>
<proteinExistence type="predicted"/>
<reference evidence="2" key="2">
    <citation type="submission" date="2015-01" db="EMBL/GenBank/DDBJ databases">
        <title>Evolutionary Origins and Diversification of the Mycorrhizal Mutualists.</title>
        <authorList>
            <consortium name="DOE Joint Genome Institute"/>
            <consortium name="Mycorrhizal Genomics Consortium"/>
            <person name="Kohler A."/>
            <person name="Kuo A."/>
            <person name="Nagy L.G."/>
            <person name="Floudas D."/>
            <person name="Copeland A."/>
            <person name="Barry K.W."/>
            <person name="Cichocki N."/>
            <person name="Veneault-Fourrey C."/>
            <person name="LaButti K."/>
            <person name="Lindquist E.A."/>
            <person name="Lipzen A."/>
            <person name="Lundell T."/>
            <person name="Morin E."/>
            <person name="Murat C."/>
            <person name="Riley R."/>
            <person name="Ohm R."/>
            <person name="Sun H."/>
            <person name="Tunlid A."/>
            <person name="Henrissat B."/>
            <person name="Grigoriev I.V."/>
            <person name="Hibbett D.S."/>
            <person name="Martin F."/>
        </authorList>
    </citation>
    <scope>NUCLEOTIDE SEQUENCE [LARGE SCALE GENOMIC DNA]</scope>
    <source>
        <strain evidence="2">Foug A</strain>
    </source>
</reference>
<reference evidence="1 2" key="1">
    <citation type="submission" date="2014-04" db="EMBL/GenBank/DDBJ databases">
        <authorList>
            <consortium name="DOE Joint Genome Institute"/>
            <person name="Kuo A."/>
            <person name="Kohler A."/>
            <person name="Nagy L.G."/>
            <person name="Floudas D."/>
            <person name="Copeland A."/>
            <person name="Barry K.W."/>
            <person name="Cichocki N."/>
            <person name="Veneault-Fourrey C."/>
            <person name="LaButti K."/>
            <person name="Lindquist E.A."/>
            <person name="Lipzen A."/>
            <person name="Lundell T."/>
            <person name="Morin E."/>
            <person name="Murat C."/>
            <person name="Sun H."/>
            <person name="Tunlid A."/>
            <person name="Henrissat B."/>
            <person name="Grigoriev I.V."/>
            <person name="Hibbett D.S."/>
            <person name="Martin F."/>
            <person name="Nordberg H.P."/>
            <person name="Cantor M.N."/>
            <person name="Hua S.X."/>
        </authorList>
    </citation>
    <scope>NUCLEOTIDE SEQUENCE [LARGE SCALE GENOMIC DNA]</scope>
    <source>
        <strain evidence="1 2">Foug A</strain>
    </source>
</reference>
<dbReference type="InParanoid" id="A0A0C3DJT6"/>
<dbReference type="HOGENOM" id="CLU_2074505_0_0_1"/>
<keyword evidence="2" id="KW-1185">Reference proteome</keyword>
<accession>A0A0C3DJT6</accession>
<protein>
    <submittedName>
        <fullName evidence="1">Uncharacterized protein</fullName>
    </submittedName>
</protein>
<dbReference type="AlphaFoldDB" id="A0A0C3DJT6"/>
<evidence type="ECO:0000313" key="2">
    <source>
        <dbReference type="Proteomes" id="UP000053989"/>
    </source>
</evidence>
<sequence length="118" mass="13477">MNTSTLSTLCNTSSFPSPSRFGQLGFVRDRKCTLHFLTSRTHASHTKQLIYEFWGHLYIHVGLWPTWGSLKSHAPLYIFVTAAVIRVPSKQQQSPIRHRAGIDLSRDIPHCMTEFGHE</sequence>